<proteinExistence type="predicted"/>
<dbReference type="Pfam" id="PF00620">
    <property type="entry name" value="RhoGAP"/>
    <property type="match status" value="1"/>
</dbReference>
<accession>A0A364NBX8</accession>
<feature type="compositionally biased region" description="Polar residues" evidence="1">
    <location>
        <begin position="1282"/>
        <end position="1296"/>
    </location>
</feature>
<dbReference type="GO" id="GO:0007165">
    <property type="term" value="P:signal transduction"/>
    <property type="evidence" value="ECO:0007669"/>
    <property type="project" value="InterPro"/>
</dbReference>
<reference evidence="5" key="1">
    <citation type="submission" date="2018-05" db="EMBL/GenBank/DDBJ databases">
        <title>Draft genome sequence of Stemphylium lycopersici strain CIDEFI 213.</title>
        <authorList>
            <person name="Medina R."/>
            <person name="Franco M.E.E."/>
            <person name="Lucentini C.G."/>
            <person name="Saparrat M.C.N."/>
            <person name="Balatti P.A."/>
        </authorList>
    </citation>
    <scope>NUCLEOTIDE SEQUENCE [LARGE SCALE GENOMIC DNA]</scope>
    <source>
        <strain evidence="5">CIDEFI 213</strain>
    </source>
</reference>
<dbReference type="GO" id="GO:1990116">
    <property type="term" value="P:ribosome-associated ubiquitin-dependent protein catabolic process"/>
    <property type="evidence" value="ECO:0007669"/>
    <property type="project" value="TreeGrafter"/>
</dbReference>
<feature type="region of interest" description="Disordered" evidence="1">
    <location>
        <begin position="678"/>
        <end position="717"/>
    </location>
</feature>
<dbReference type="InterPro" id="IPR000198">
    <property type="entry name" value="RhoGAP_dom"/>
</dbReference>
<feature type="region of interest" description="Disordered" evidence="1">
    <location>
        <begin position="1"/>
        <end position="125"/>
    </location>
</feature>
<dbReference type="SMART" id="SM00324">
    <property type="entry name" value="RhoGAP"/>
    <property type="match status" value="1"/>
</dbReference>
<comment type="caution">
    <text evidence="4">The sequence shown here is derived from an EMBL/GenBank/DDBJ whole genome shotgun (WGS) entry which is preliminary data.</text>
</comment>
<dbReference type="STRING" id="183478.A0A364NBX8"/>
<dbReference type="SUPFAM" id="SSF48350">
    <property type="entry name" value="GTPase activation domain, GAP"/>
    <property type="match status" value="1"/>
</dbReference>
<dbReference type="PROSITE" id="PS50191">
    <property type="entry name" value="CRAL_TRIO"/>
    <property type="match status" value="1"/>
</dbReference>
<dbReference type="PANTHER" id="PTHR22684:SF0">
    <property type="entry name" value="RIBOSOME QUALITY CONTROL COMPLEX SUBUNIT TCF25"/>
    <property type="match status" value="1"/>
</dbReference>
<feature type="region of interest" description="Disordered" evidence="1">
    <location>
        <begin position="1439"/>
        <end position="1466"/>
    </location>
</feature>
<organism evidence="4 5">
    <name type="scientific">Stemphylium lycopersici</name>
    <name type="common">Tomato gray leaf spot disease fungus</name>
    <name type="synonym">Thyrospora lycopersici</name>
    <dbReference type="NCBI Taxonomy" id="183478"/>
    <lineage>
        <taxon>Eukaryota</taxon>
        <taxon>Fungi</taxon>
        <taxon>Dikarya</taxon>
        <taxon>Ascomycota</taxon>
        <taxon>Pezizomycotina</taxon>
        <taxon>Dothideomycetes</taxon>
        <taxon>Pleosporomycetidae</taxon>
        <taxon>Pleosporales</taxon>
        <taxon>Pleosporineae</taxon>
        <taxon>Pleosporaceae</taxon>
        <taxon>Stemphylium</taxon>
    </lineage>
</organism>
<dbReference type="CDD" id="cd00159">
    <property type="entry name" value="RhoGAP"/>
    <property type="match status" value="1"/>
</dbReference>
<dbReference type="Pfam" id="PF04910">
    <property type="entry name" value="Tcf25"/>
    <property type="match status" value="1"/>
</dbReference>
<dbReference type="PROSITE" id="PS50238">
    <property type="entry name" value="RHOGAP"/>
    <property type="match status" value="1"/>
</dbReference>
<dbReference type="Gene3D" id="3.40.525.10">
    <property type="entry name" value="CRAL-TRIO lipid binding domain"/>
    <property type="match status" value="1"/>
</dbReference>
<protein>
    <submittedName>
        <fullName evidence="4">Transcription factor 25</fullName>
    </submittedName>
</protein>
<name>A0A364NBX8_STELY</name>
<feature type="domain" description="CRAL-TRIO" evidence="2">
    <location>
        <begin position="718"/>
        <end position="873"/>
    </location>
</feature>
<dbReference type="GO" id="GO:1990112">
    <property type="term" value="C:RQC complex"/>
    <property type="evidence" value="ECO:0007669"/>
    <property type="project" value="TreeGrafter"/>
</dbReference>
<evidence type="ECO:0000256" key="1">
    <source>
        <dbReference type="SAM" id="MobiDB-lite"/>
    </source>
</evidence>
<dbReference type="SUPFAM" id="SSF52087">
    <property type="entry name" value="CRAL/TRIO domain"/>
    <property type="match status" value="1"/>
</dbReference>
<keyword evidence="5" id="KW-1185">Reference proteome</keyword>
<feature type="compositionally biased region" description="Basic and acidic residues" evidence="1">
    <location>
        <begin position="1175"/>
        <end position="1189"/>
    </location>
</feature>
<dbReference type="InterPro" id="IPR008936">
    <property type="entry name" value="Rho_GTPase_activation_prot"/>
</dbReference>
<dbReference type="Gene3D" id="1.10.555.10">
    <property type="entry name" value="Rho GTPase activation protein"/>
    <property type="match status" value="1"/>
</dbReference>
<evidence type="ECO:0000259" key="2">
    <source>
        <dbReference type="PROSITE" id="PS50191"/>
    </source>
</evidence>
<feature type="domain" description="Rho-GAP" evidence="3">
    <location>
        <begin position="904"/>
        <end position="1119"/>
    </location>
</feature>
<feature type="compositionally biased region" description="Polar residues" evidence="1">
    <location>
        <begin position="1262"/>
        <end position="1275"/>
    </location>
</feature>
<evidence type="ECO:0000313" key="4">
    <source>
        <dbReference type="EMBL" id="RAR14829.1"/>
    </source>
</evidence>
<dbReference type="Proteomes" id="UP000249619">
    <property type="component" value="Unassembled WGS sequence"/>
</dbReference>
<dbReference type="PANTHER" id="PTHR22684">
    <property type="entry name" value="NULP1-RELATED"/>
    <property type="match status" value="1"/>
</dbReference>
<feature type="compositionally biased region" description="Low complexity" evidence="1">
    <location>
        <begin position="1304"/>
        <end position="1314"/>
    </location>
</feature>
<dbReference type="InterPro" id="IPR006994">
    <property type="entry name" value="TCF25/Rqc1"/>
</dbReference>
<dbReference type="InterPro" id="IPR036865">
    <property type="entry name" value="CRAL-TRIO_dom_sf"/>
</dbReference>
<feature type="compositionally biased region" description="Basic and acidic residues" evidence="1">
    <location>
        <begin position="9"/>
        <end position="18"/>
    </location>
</feature>
<dbReference type="GO" id="GO:0072344">
    <property type="term" value="P:rescue of stalled ribosome"/>
    <property type="evidence" value="ECO:0007669"/>
    <property type="project" value="TreeGrafter"/>
</dbReference>
<dbReference type="EMBL" id="QGDH01000018">
    <property type="protein sequence ID" value="RAR14829.1"/>
    <property type="molecule type" value="Genomic_DNA"/>
</dbReference>
<evidence type="ECO:0000259" key="3">
    <source>
        <dbReference type="PROSITE" id="PS50238"/>
    </source>
</evidence>
<sequence>MSSRALRRAQRELEEKQIQKRLAQDSQDEEESEPEVASKSTAKPSLFAMLGDGGDDNDDGEDDGDDGDAEPDVKPDASNPDNQAEPESTPAPKPSKKSKKKKKKAKAKGKATATNQSDAAAKSKPDLDEIDQALLALNLTANGQRGAESDHQDVAISEEKKQLFSALSVDTQHLHSANEMKKLFGRAALQNNEEEARPRQRGQQGGIAAALAGRNAPGNRNLASLSLRRNIFIQGKEEWPRATSGGLGMEVVEKRADGTVEYKFVHNRTYQDVQRQFQTCVASMDPERMIALLQHNPFHISTLLQVSEIAKQQRENAAASDMLERALFTFGRSVHSTFATNLAAGKARLDFRRPENREFWLAVWRYLGALSTRATWRTSFEWAKLLLAMDPEHDPYCIRLLIDQLALRGRDAEGLVNLVEADYLQRQWKVPPNLAYGVALAHDRMKEPQKARSALRNAIKEYPWLAARLCKELDISPIPKPVWGKEPNSDYQELLCQMYVPKAKDLWNTTEGTTLLVEICYSFEEDLGAGEDPYWLAQIPEDDLARHVILSDNQALMSLLDVRVKSKYTSVSDPLPPDDNVESYDASITGIVAGRRRDPAVRQQLLADLEQYREYFERIGIDRLMQRGLNEHDLIEALEEANSSVEEFRNNTEHFQHVRMRLEQEGVQIVFDEQAAGAGEGQGQGQGQGEGTGSETDDRLRSSSLSAVPPPQHSSNYSHDLAKIAASILYRSPLPSQDGRPVFILNAAALPDSHDADYDQLLPYVLARLPEEDELLKGYEYEVVFFAGDGDGSATNKKHRPGWGWFLQAYHVLSRAMRKRLQRLYIVHEKAWVRILTEIFSTIVSPKFRRKIYHLSNLTQLSREIPIENLLIPPSTYLADRRISENIAGFNGSGRRAFGTRSPFPVGTNGRTRFPRVLRETTSFVLMEKNITSEGLFRVPPHSRLRDSLKEAYDRGQKYIIWKDNETMLPVPPYPHAQHQDDILAEVVPTDAYSVYMAAALIKAWYASLRQPIFPTDSYRDLRRLYGDSQDILELDKLTDLFSPNSEWSLLPGISRELLCRHLLPLMSAIAARQEENKMTAENLAVCFAPGLLCGPDQLEDAKMSSIIRRIFTHAIDMWSDGLREACGQNEEAFYAELKLPRDQNDWEDPAEPKRDSLDSKGSIEDQMGGITLLDNEKFPTIHDTRQGQEEEVPPPLPPRTRAPSAKSSGDSVPRKPAPPLTVPPRYSTVVSDAPDGVAESPITYAATTDGFAPPRNHEDSIGQSSNVPSKWNGQSDEKKSGTSSPVPVLPMSTSTRADDDARSQLSASSLASQPNIPRRKTLTATQIDNVDKAVVAQHEAHRAHPMGGMALPGLTGNYNNTSGAKRGPSSTTTYTGNDTATSPLMTSPQSAVSAPATEFRRPSVPFSTTSSTPGRSPSINSLARPVFPTTPHVPIISHPVPHKSSTLPVPAAAPRLRTPSPSLMQRMPSFENFAKEKDTGEAENGVVRGRTLKPTKVNLKKQSVEHLRRLYEERAGTASVLVQAGKQKNEA</sequence>
<feature type="compositionally biased region" description="Basic residues" evidence="1">
    <location>
        <begin position="94"/>
        <end position="109"/>
    </location>
</feature>
<evidence type="ECO:0000313" key="5">
    <source>
        <dbReference type="Proteomes" id="UP000249619"/>
    </source>
</evidence>
<dbReference type="InterPro" id="IPR001251">
    <property type="entry name" value="CRAL-TRIO_dom"/>
</dbReference>
<feature type="compositionally biased region" description="Basic and acidic residues" evidence="1">
    <location>
        <begin position="1144"/>
        <end position="1164"/>
    </location>
</feature>
<feature type="region of interest" description="Disordered" evidence="1">
    <location>
        <begin position="1144"/>
        <end position="1421"/>
    </location>
</feature>
<feature type="compositionally biased region" description="Gly residues" evidence="1">
    <location>
        <begin position="678"/>
        <end position="692"/>
    </location>
</feature>
<gene>
    <name evidence="4" type="ORF">DDE83_001861</name>
</gene>
<dbReference type="Pfam" id="PF13716">
    <property type="entry name" value="CRAL_TRIO_2"/>
    <property type="match status" value="1"/>
</dbReference>
<feature type="compositionally biased region" description="Polar residues" evidence="1">
    <location>
        <begin position="1357"/>
        <end position="1393"/>
    </location>
</feature>
<feature type="compositionally biased region" description="Acidic residues" evidence="1">
    <location>
        <begin position="53"/>
        <end position="70"/>
    </location>
</feature>
<feature type="compositionally biased region" description="Low complexity" evidence="1">
    <location>
        <begin position="1408"/>
        <end position="1419"/>
    </location>
</feature>
<dbReference type="CDD" id="cd00170">
    <property type="entry name" value="SEC14"/>
    <property type="match status" value="1"/>
</dbReference>